<proteinExistence type="predicted"/>
<comment type="caution">
    <text evidence="1">The sequence shown here is derived from an EMBL/GenBank/DDBJ whole genome shotgun (WGS) entry which is preliminary data.</text>
</comment>
<organism evidence="1 2">
    <name type="scientific">Acinetobacter beijerinckii ANC 3835</name>
    <dbReference type="NCBI Taxonomy" id="1217649"/>
    <lineage>
        <taxon>Bacteria</taxon>
        <taxon>Pseudomonadati</taxon>
        <taxon>Pseudomonadota</taxon>
        <taxon>Gammaproteobacteria</taxon>
        <taxon>Moraxellales</taxon>
        <taxon>Moraxellaceae</taxon>
        <taxon>Acinetobacter</taxon>
    </lineage>
</organism>
<name>N9FD01_9GAMM</name>
<dbReference type="Proteomes" id="UP000018417">
    <property type="component" value="Unassembled WGS sequence"/>
</dbReference>
<reference evidence="1 2" key="1">
    <citation type="submission" date="2013-02" db="EMBL/GenBank/DDBJ databases">
        <title>The Genome Sequence of Acinetobacter beijerinckii ANC 3835.</title>
        <authorList>
            <consortium name="The Broad Institute Genome Sequencing Platform"/>
            <consortium name="The Broad Institute Genome Sequencing Center for Infectious Disease"/>
            <person name="Cerqueira G."/>
            <person name="Feldgarden M."/>
            <person name="Courvalin P."/>
            <person name="Perichon B."/>
            <person name="Grillot-Courvalin C."/>
            <person name="Clermont D."/>
            <person name="Rocha E."/>
            <person name="Yoon E.-J."/>
            <person name="Nemec A."/>
            <person name="Walker B."/>
            <person name="Young S.K."/>
            <person name="Zeng Q."/>
            <person name="Gargeya S."/>
            <person name="Fitzgerald M."/>
            <person name="Haas B."/>
            <person name="Abouelleil A."/>
            <person name="Alvarado L."/>
            <person name="Arachchi H.M."/>
            <person name="Berlin A.M."/>
            <person name="Chapman S.B."/>
            <person name="Dewar J."/>
            <person name="Goldberg J."/>
            <person name="Griggs A."/>
            <person name="Gujja S."/>
            <person name="Hansen M."/>
            <person name="Howarth C."/>
            <person name="Imamovic A."/>
            <person name="Larimer J."/>
            <person name="McCowan C."/>
            <person name="Murphy C."/>
            <person name="Neiman D."/>
            <person name="Pearson M."/>
            <person name="Priest M."/>
            <person name="Roberts A."/>
            <person name="Saif S."/>
            <person name="Shea T."/>
            <person name="Sisk P."/>
            <person name="Sykes S."/>
            <person name="Wortman J."/>
            <person name="Nusbaum C."/>
            <person name="Birren B."/>
        </authorList>
    </citation>
    <scope>NUCLEOTIDE SEQUENCE [LARGE SCALE GENOMIC DNA]</scope>
    <source>
        <strain evidence="1 2">ANC 3835</strain>
    </source>
</reference>
<protein>
    <submittedName>
        <fullName evidence="1">Uncharacterized protein</fullName>
    </submittedName>
</protein>
<dbReference type="AlphaFoldDB" id="N9FD01"/>
<evidence type="ECO:0000313" key="2">
    <source>
        <dbReference type="Proteomes" id="UP000018417"/>
    </source>
</evidence>
<accession>N9FD01</accession>
<evidence type="ECO:0000313" key="1">
    <source>
        <dbReference type="EMBL" id="ENW05150.1"/>
    </source>
</evidence>
<sequence>MLFGVYLSKLNRVELMENCLTIAEKLYLSFYDKRKFSAVSTEWLNSLVKEIKKEIVGTDLEIVFSNIYFKQGFKNDINDNLSKLDISLIPNYECEYEFILWLACFIEKITISSKHTPPPIKAYIPDEYTYSYKLNKNFKSHS</sequence>
<dbReference type="EMBL" id="APQK01000012">
    <property type="protein sequence ID" value="ENW05150.1"/>
    <property type="molecule type" value="Genomic_DNA"/>
</dbReference>
<gene>
    <name evidence="1" type="ORF">F934_01882</name>
</gene>
<dbReference type="HOGENOM" id="CLU_136598_0_0_6"/>